<keyword evidence="2" id="KW-1185">Reference proteome</keyword>
<accession>A0A9P4VTZ8</accession>
<dbReference type="EMBL" id="MU006091">
    <property type="protein sequence ID" value="KAF2841452.1"/>
    <property type="molecule type" value="Genomic_DNA"/>
</dbReference>
<proteinExistence type="predicted"/>
<dbReference type="PROSITE" id="PS51257">
    <property type="entry name" value="PROKAR_LIPOPROTEIN"/>
    <property type="match status" value="1"/>
</dbReference>
<reference evidence="1" key="1">
    <citation type="journal article" date="2020" name="Stud. Mycol.">
        <title>101 Dothideomycetes genomes: a test case for predicting lifestyles and emergence of pathogens.</title>
        <authorList>
            <person name="Haridas S."/>
            <person name="Albert R."/>
            <person name="Binder M."/>
            <person name="Bloem J."/>
            <person name="Labutti K."/>
            <person name="Salamov A."/>
            <person name="Andreopoulos B."/>
            <person name="Baker S."/>
            <person name="Barry K."/>
            <person name="Bills G."/>
            <person name="Bluhm B."/>
            <person name="Cannon C."/>
            <person name="Castanera R."/>
            <person name="Culley D."/>
            <person name="Daum C."/>
            <person name="Ezra D."/>
            <person name="Gonzalez J."/>
            <person name="Henrissat B."/>
            <person name="Kuo A."/>
            <person name="Liang C."/>
            <person name="Lipzen A."/>
            <person name="Lutzoni F."/>
            <person name="Magnuson J."/>
            <person name="Mondo S."/>
            <person name="Nolan M."/>
            <person name="Ohm R."/>
            <person name="Pangilinan J."/>
            <person name="Park H.-J."/>
            <person name="Ramirez L."/>
            <person name="Alfaro M."/>
            <person name="Sun H."/>
            <person name="Tritt A."/>
            <person name="Yoshinaga Y."/>
            <person name="Zwiers L.-H."/>
            <person name="Turgeon B."/>
            <person name="Goodwin S."/>
            <person name="Spatafora J."/>
            <person name="Crous P."/>
            <person name="Grigoriev I."/>
        </authorList>
    </citation>
    <scope>NUCLEOTIDE SEQUENCE</scope>
    <source>
        <strain evidence="1">CBS 101060</strain>
    </source>
</reference>
<dbReference type="AlphaFoldDB" id="A0A9P4VTZ8"/>
<evidence type="ECO:0000313" key="2">
    <source>
        <dbReference type="Proteomes" id="UP000799429"/>
    </source>
</evidence>
<comment type="caution">
    <text evidence="1">The sequence shown here is derived from an EMBL/GenBank/DDBJ whole genome shotgun (WGS) entry which is preliminary data.</text>
</comment>
<protein>
    <submittedName>
        <fullName evidence="1">Uncharacterized protein</fullName>
    </submittedName>
</protein>
<dbReference type="Proteomes" id="UP000799429">
    <property type="component" value="Unassembled WGS sequence"/>
</dbReference>
<sequence length="92" mass="9804">MSKGKVVRHSVSRLFLVISHKSANPIPPGSASCTLCVVCVDGVTPPYLVIGLDHTFPVTPRPLIVVSLSITSISFSHKQPPHLTSLTGKFCP</sequence>
<name>A0A9P4VTZ8_9PEZI</name>
<organism evidence="1 2">
    <name type="scientific">Patellaria atrata CBS 101060</name>
    <dbReference type="NCBI Taxonomy" id="1346257"/>
    <lineage>
        <taxon>Eukaryota</taxon>
        <taxon>Fungi</taxon>
        <taxon>Dikarya</taxon>
        <taxon>Ascomycota</taxon>
        <taxon>Pezizomycotina</taxon>
        <taxon>Dothideomycetes</taxon>
        <taxon>Dothideomycetes incertae sedis</taxon>
        <taxon>Patellariales</taxon>
        <taxon>Patellariaceae</taxon>
        <taxon>Patellaria</taxon>
    </lineage>
</organism>
<evidence type="ECO:0000313" key="1">
    <source>
        <dbReference type="EMBL" id="KAF2841452.1"/>
    </source>
</evidence>
<gene>
    <name evidence="1" type="ORF">M501DRAFT_557708</name>
</gene>